<accession>A0ABX8QZQ0</accession>
<gene>
    <name evidence="1" type="ORF">AGRA3207_005508</name>
</gene>
<keyword evidence="2" id="KW-1185">Reference proteome</keyword>
<reference evidence="1" key="1">
    <citation type="submission" date="2020-07" db="EMBL/GenBank/DDBJ databases">
        <authorList>
            <person name="Tarantini F.S."/>
            <person name="Hong K.W."/>
            <person name="Chan K.G."/>
        </authorList>
    </citation>
    <scope>NUCLEOTIDE SEQUENCE</scope>
    <source>
        <strain evidence="1">32-07</strain>
    </source>
</reference>
<organism evidence="1 2">
    <name type="scientific">Actinomadura graeca</name>
    <dbReference type="NCBI Taxonomy" id="2750812"/>
    <lineage>
        <taxon>Bacteria</taxon>
        <taxon>Bacillati</taxon>
        <taxon>Actinomycetota</taxon>
        <taxon>Actinomycetes</taxon>
        <taxon>Streptosporangiales</taxon>
        <taxon>Thermomonosporaceae</taxon>
        <taxon>Actinomadura</taxon>
    </lineage>
</organism>
<dbReference type="RefSeq" id="WP_420830790.1">
    <property type="nucleotide sequence ID" value="NZ_CP059572.1"/>
</dbReference>
<protein>
    <submittedName>
        <fullName evidence="1">Pentapeptide repeat-containing protein</fullName>
    </submittedName>
</protein>
<dbReference type="EMBL" id="CP059572">
    <property type="protein sequence ID" value="QXJ24230.1"/>
    <property type="molecule type" value="Genomic_DNA"/>
</dbReference>
<dbReference type="Pfam" id="PF00805">
    <property type="entry name" value="Pentapeptide"/>
    <property type="match status" value="1"/>
</dbReference>
<dbReference type="SUPFAM" id="SSF141571">
    <property type="entry name" value="Pentapeptide repeat-like"/>
    <property type="match status" value="1"/>
</dbReference>
<dbReference type="Proteomes" id="UP001049518">
    <property type="component" value="Chromosome"/>
</dbReference>
<evidence type="ECO:0000313" key="1">
    <source>
        <dbReference type="EMBL" id="QXJ24230.1"/>
    </source>
</evidence>
<dbReference type="InterPro" id="IPR001646">
    <property type="entry name" value="5peptide_repeat"/>
</dbReference>
<sequence>MDVDLWGADLRGANHGGAVLRIADLQDAHLQVPT</sequence>
<proteinExistence type="predicted"/>
<evidence type="ECO:0000313" key="2">
    <source>
        <dbReference type="Proteomes" id="UP001049518"/>
    </source>
</evidence>
<name>A0ABX8QZQ0_9ACTN</name>